<dbReference type="InParanoid" id="A0A6P8UP17"/>
<evidence type="ECO:0000256" key="7">
    <source>
        <dbReference type="ARBA" id="ARBA00022846"/>
    </source>
</evidence>
<accession>A0A6P8UP17</accession>
<proteinExistence type="inferred from homology"/>
<dbReference type="GO" id="GO:0005794">
    <property type="term" value="C:Golgi apparatus"/>
    <property type="evidence" value="ECO:0007669"/>
    <property type="project" value="TreeGrafter"/>
</dbReference>
<evidence type="ECO:0000256" key="8">
    <source>
        <dbReference type="ARBA" id="ARBA00023054"/>
    </source>
</evidence>
<evidence type="ECO:0000256" key="12">
    <source>
        <dbReference type="ARBA" id="ARBA00031568"/>
    </source>
</evidence>
<feature type="region of interest" description="Disordered" evidence="14">
    <location>
        <begin position="19"/>
        <end position="38"/>
    </location>
</feature>
<keyword evidence="11" id="KW-0966">Cell projection</keyword>
<evidence type="ECO:0000256" key="11">
    <source>
        <dbReference type="ARBA" id="ARBA00023273"/>
    </source>
</evidence>
<keyword evidence="16" id="KW-1185">Reference proteome</keyword>
<feature type="region of interest" description="Disordered" evidence="14">
    <location>
        <begin position="444"/>
        <end position="469"/>
    </location>
</feature>
<evidence type="ECO:0000256" key="10">
    <source>
        <dbReference type="ARBA" id="ARBA00023212"/>
    </source>
</evidence>
<dbReference type="GO" id="GO:0031267">
    <property type="term" value="F:small GTPase binding"/>
    <property type="evidence" value="ECO:0007669"/>
    <property type="project" value="InterPro"/>
</dbReference>
<evidence type="ECO:0000256" key="1">
    <source>
        <dbReference type="ARBA" id="ARBA00004230"/>
    </source>
</evidence>
<dbReference type="RefSeq" id="XP_034078166.1">
    <property type="nucleotide sequence ID" value="XM_034222275.1"/>
</dbReference>
<feature type="domain" description="Growth arrest-specific protein 8" evidence="15">
    <location>
        <begin position="211"/>
        <end position="382"/>
    </location>
</feature>
<dbReference type="Proteomes" id="UP000515161">
    <property type="component" value="Unplaced"/>
</dbReference>
<keyword evidence="5" id="KW-0963">Cytoplasm</keyword>
<sequence>LWETYVSLQEELNRAVKEKGPFENERSSLTTSWNTSKQRLEASKARMREKLRVNQEVLGQRRKEIEERQQNLEELKTAQQEELCELKMAAKSQIKKGCSEVEMQEKKCSLQVERAEQEVSSNILMRKLELEHQEKIKELYVKHEERVKAVDERYETWVKAKKDEQSQENQTRLDKIDEEMRVKRDRVLEEQDCDWTGLDFERKRLKNNDNEDSKALRSKLYHLKERDKPVERKMAVALRQSERLKKSLQVEEPELSESCRLLNHKRRATAQRLKRSKATCTRILSESHDLDVKNIQLELKIEQAENENDRLQRKHTEALLDTQQNNGMKHLLLERKIQSQTETQERLEIRLWVVQAVVQKDQTALKNIKELFKSKEATIAALKDDMPPESKEPVYLGLSLNKWLPLGTNTKPTKKASEDKQGSDSLMQSLTTLCISDNDPVRRDVVKQNSVSTGPDDELLRLSEAAAGP</sequence>
<keyword evidence="9" id="KW-0969">Cilium</keyword>
<dbReference type="GO" id="GO:0008017">
    <property type="term" value="F:microtubule binding"/>
    <property type="evidence" value="ECO:0007669"/>
    <property type="project" value="InterPro"/>
</dbReference>
<evidence type="ECO:0000256" key="14">
    <source>
        <dbReference type="SAM" id="MobiDB-lite"/>
    </source>
</evidence>
<dbReference type="PANTHER" id="PTHR31543">
    <property type="entry name" value="DYNEIN REGULATORY COMPLEX SUBUNIT 4"/>
    <property type="match status" value="1"/>
</dbReference>
<feature type="coiled-coil region" evidence="13">
    <location>
        <begin position="48"/>
        <end position="118"/>
    </location>
</feature>
<comment type="subcellular location">
    <subcellularLocation>
        <location evidence="1">Cell projection</location>
        <location evidence="1">Cilium</location>
        <location evidence="1">Flagellum</location>
    </subcellularLocation>
    <subcellularLocation>
        <location evidence="2">Cytoplasm</location>
        <location evidence="2">Cytoskeleton</location>
    </subcellularLocation>
</comment>
<evidence type="ECO:0000313" key="16">
    <source>
        <dbReference type="Proteomes" id="UP000515161"/>
    </source>
</evidence>
<dbReference type="PANTHER" id="PTHR31543:SF0">
    <property type="entry name" value="DYNEIN REGULATORY COMPLEX SUBUNIT 4"/>
    <property type="match status" value="1"/>
</dbReference>
<evidence type="ECO:0000256" key="2">
    <source>
        <dbReference type="ARBA" id="ARBA00004245"/>
    </source>
</evidence>
<evidence type="ECO:0000259" key="15">
    <source>
        <dbReference type="Pfam" id="PF13851"/>
    </source>
</evidence>
<feature type="coiled-coil region" evidence="13">
    <location>
        <begin position="287"/>
        <end position="321"/>
    </location>
</feature>
<dbReference type="OrthoDB" id="767661at2759"/>
<evidence type="ECO:0000256" key="13">
    <source>
        <dbReference type="SAM" id="Coils"/>
    </source>
</evidence>
<evidence type="ECO:0000256" key="3">
    <source>
        <dbReference type="ARBA" id="ARBA00009859"/>
    </source>
</evidence>
<dbReference type="InterPro" id="IPR025593">
    <property type="entry name" value="GAS8_dom"/>
</dbReference>
<gene>
    <name evidence="17" type="primary">LOC117550010</name>
</gene>
<dbReference type="GO" id="GO:0031514">
    <property type="term" value="C:motile cilium"/>
    <property type="evidence" value="ECO:0007669"/>
    <property type="project" value="UniProtKB-SubCell"/>
</dbReference>
<dbReference type="GO" id="GO:0048870">
    <property type="term" value="P:cell motility"/>
    <property type="evidence" value="ECO:0007669"/>
    <property type="project" value="InterPro"/>
</dbReference>
<dbReference type="GO" id="GO:0005874">
    <property type="term" value="C:microtubule"/>
    <property type="evidence" value="ECO:0007669"/>
    <property type="project" value="UniProtKB-KW"/>
</dbReference>
<dbReference type="GeneID" id="117550010"/>
<feature type="compositionally biased region" description="Polar residues" evidence="14">
    <location>
        <begin position="27"/>
        <end position="37"/>
    </location>
</feature>
<evidence type="ECO:0000256" key="9">
    <source>
        <dbReference type="ARBA" id="ARBA00023069"/>
    </source>
</evidence>
<keyword evidence="8 13" id="KW-0175">Coiled coil</keyword>
<keyword evidence="6" id="KW-0493">Microtubule</keyword>
<keyword evidence="7" id="KW-0282">Flagellum</keyword>
<comment type="similarity">
    <text evidence="3">Belongs to the DRC4 family.</text>
</comment>
<dbReference type="InterPro" id="IPR039308">
    <property type="entry name" value="GAS8"/>
</dbReference>
<evidence type="ECO:0000256" key="4">
    <source>
        <dbReference type="ARBA" id="ARBA00021301"/>
    </source>
</evidence>
<evidence type="ECO:0000256" key="6">
    <source>
        <dbReference type="ARBA" id="ARBA00022701"/>
    </source>
</evidence>
<dbReference type="AlphaFoldDB" id="A0A6P8UP17"/>
<evidence type="ECO:0000256" key="5">
    <source>
        <dbReference type="ARBA" id="ARBA00022490"/>
    </source>
</evidence>
<dbReference type="Pfam" id="PF13851">
    <property type="entry name" value="GAS"/>
    <property type="match status" value="1"/>
</dbReference>
<feature type="non-terminal residue" evidence="17">
    <location>
        <position position="1"/>
    </location>
</feature>
<protein>
    <recommendedName>
        <fullName evidence="4">Dynein regulatory complex subunit 4</fullName>
    </recommendedName>
    <alternativeName>
        <fullName evidence="12">Growth arrest-specific protein 8</fullName>
    </alternativeName>
</protein>
<organism evidence="16 17">
    <name type="scientific">Gymnodraco acuticeps</name>
    <name type="common">Antarctic dragonfish</name>
    <dbReference type="NCBI Taxonomy" id="8218"/>
    <lineage>
        <taxon>Eukaryota</taxon>
        <taxon>Metazoa</taxon>
        <taxon>Chordata</taxon>
        <taxon>Craniata</taxon>
        <taxon>Vertebrata</taxon>
        <taxon>Euteleostomi</taxon>
        <taxon>Actinopterygii</taxon>
        <taxon>Neopterygii</taxon>
        <taxon>Teleostei</taxon>
        <taxon>Neoteleostei</taxon>
        <taxon>Acanthomorphata</taxon>
        <taxon>Eupercaria</taxon>
        <taxon>Perciformes</taxon>
        <taxon>Notothenioidei</taxon>
        <taxon>Bathydraconidae</taxon>
        <taxon>Gymnodraco</taxon>
    </lineage>
</organism>
<evidence type="ECO:0000313" key="17">
    <source>
        <dbReference type="RefSeq" id="XP_034078166.1"/>
    </source>
</evidence>
<dbReference type="KEGG" id="gacu:117550010"/>
<reference evidence="17" key="1">
    <citation type="submission" date="2025-08" db="UniProtKB">
        <authorList>
            <consortium name="RefSeq"/>
        </authorList>
    </citation>
    <scope>IDENTIFICATION</scope>
</reference>
<name>A0A6P8UP17_GYMAC</name>
<keyword evidence="10" id="KW-0206">Cytoskeleton</keyword>